<dbReference type="InterPro" id="IPR000794">
    <property type="entry name" value="Beta-ketoacyl_synthase"/>
</dbReference>
<comment type="similarity">
    <text evidence="2 4">Belongs to the thiolase-like superfamily. Beta-ketoacyl-ACP synthases family.</text>
</comment>
<evidence type="ECO:0000256" key="2">
    <source>
        <dbReference type="ARBA" id="ARBA00008467"/>
    </source>
</evidence>
<dbReference type="EC" id="2.3.1.41" evidence="6"/>
<dbReference type="PANTHER" id="PTHR11712">
    <property type="entry name" value="POLYKETIDE SYNTHASE-RELATED"/>
    <property type="match status" value="1"/>
</dbReference>
<organism evidence="6 7">
    <name type="scientific">Natronospira proteinivora</name>
    <dbReference type="NCBI Taxonomy" id="1807133"/>
    <lineage>
        <taxon>Bacteria</taxon>
        <taxon>Pseudomonadati</taxon>
        <taxon>Pseudomonadota</taxon>
        <taxon>Gammaproteobacteria</taxon>
        <taxon>Natronospirales</taxon>
        <taxon>Natronospiraceae</taxon>
        <taxon>Natronospira</taxon>
    </lineage>
</organism>
<dbReference type="SMART" id="SM00825">
    <property type="entry name" value="PKS_KS"/>
    <property type="match status" value="1"/>
</dbReference>
<dbReference type="InterPro" id="IPR014031">
    <property type="entry name" value="Ketoacyl_synth_C"/>
</dbReference>
<evidence type="ECO:0000313" key="7">
    <source>
        <dbReference type="Proteomes" id="UP001523550"/>
    </source>
</evidence>
<sequence length="383" mass="40857">MPKPIHPVHIVGHAMACPHNDPAAAFQAGAPPTWTPLPVPGYPGVERPYGFLHQREAPEQALDRLLDEALSRAGLSAAERVQAPVLMGTSSLNIGENEKRIIEQLHQSDSSPALEDARWGFMLDQYCQRHGLEGPQTTFNTACSSSANALLYAQRILSLDLAPAVVVIGFEAYNGISFGGFHGLMLLSPQDYRPFDPSRQGIILGEGVAVAVLRRDDKGAVARLEGGDTAIDFTGITVASEDSLARVMRSALDKTGNTPVQAIKAHGTGTAGNDQAEANAIHQVFGEQAPPYFSLKGGLGHSLGACGLVELLSLSVCRDRGFLPASLGYGDHPPQTQETAEEEEIESLPLLPLDTQQAWPEPGRLLLNYFGFGGNNTSLVVTL</sequence>
<dbReference type="InterPro" id="IPR020841">
    <property type="entry name" value="PKS_Beta-ketoAc_synthase_dom"/>
</dbReference>
<dbReference type="Gene3D" id="3.40.47.10">
    <property type="match status" value="1"/>
</dbReference>
<name>A0ABT1G9Z8_9GAMM</name>
<accession>A0ABT1G9Z8</accession>
<dbReference type="Pfam" id="PF00109">
    <property type="entry name" value="ketoacyl-synt"/>
    <property type="match status" value="1"/>
</dbReference>
<comment type="pathway">
    <text evidence="1">Lipid metabolism; fatty acid biosynthesis.</text>
</comment>
<dbReference type="PROSITE" id="PS00606">
    <property type="entry name" value="KS3_1"/>
    <property type="match status" value="1"/>
</dbReference>
<protein>
    <submittedName>
        <fullName evidence="6">3-oxoacyl-[acyl-carrier-protein] synthase-1</fullName>
        <ecNumber evidence="6">2.3.1.41</ecNumber>
    </submittedName>
</protein>
<dbReference type="Proteomes" id="UP001523550">
    <property type="component" value="Unassembled WGS sequence"/>
</dbReference>
<comment type="caution">
    <text evidence="6">The sequence shown here is derived from an EMBL/GenBank/DDBJ whole genome shotgun (WGS) entry which is preliminary data.</text>
</comment>
<dbReference type="PROSITE" id="PS52004">
    <property type="entry name" value="KS3_2"/>
    <property type="match status" value="1"/>
</dbReference>
<evidence type="ECO:0000259" key="5">
    <source>
        <dbReference type="PROSITE" id="PS52004"/>
    </source>
</evidence>
<feature type="domain" description="Ketosynthase family 3 (KS3)" evidence="5">
    <location>
        <begin position="5"/>
        <end position="383"/>
    </location>
</feature>
<keyword evidence="7" id="KW-1185">Reference proteome</keyword>
<evidence type="ECO:0000256" key="3">
    <source>
        <dbReference type="ARBA" id="ARBA00022679"/>
    </source>
</evidence>
<proteinExistence type="inferred from homology"/>
<dbReference type="InterPro" id="IPR018201">
    <property type="entry name" value="Ketoacyl_synth_AS"/>
</dbReference>
<dbReference type="EMBL" id="JALJYF010000002">
    <property type="protein sequence ID" value="MCP1727735.1"/>
    <property type="molecule type" value="Genomic_DNA"/>
</dbReference>
<dbReference type="InterPro" id="IPR014030">
    <property type="entry name" value="Ketoacyl_synth_N"/>
</dbReference>
<evidence type="ECO:0000256" key="1">
    <source>
        <dbReference type="ARBA" id="ARBA00005194"/>
    </source>
</evidence>
<evidence type="ECO:0000313" key="6">
    <source>
        <dbReference type="EMBL" id="MCP1727735.1"/>
    </source>
</evidence>
<dbReference type="PANTHER" id="PTHR11712:SF336">
    <property type="entry name" value="3-OXOACYL-[ACYL-CARRIER-PROTEIN] SYNTHASE, MITOCHONDRIAL"/>
    <property type="match status" value="1"/>
</dbReference>
<dbReference type="GO" id="GO:0004315">
    <property type="term" value="F:3-oxoacyl-[acyl-carrier-protein] synthase activity"/>
    <property type="evidence" value="ECO:0007669"/>
    <property type="project" value="UniProtKB-EC"/>
</dbReference>
<gene>
    <name evidence="6" type="ORF">J2T60_001735</name>
</gene>
<dbReference type="Pfam" id="PF02801">
    <property type="entry name" value="Ketoacyl-synt_C"/>
    <property type="match status" value="1"/>
</dbReference>
<dbReference type="RefSeq" id="WP_253448434.1">
    <property type="nucleotide sequence ID" value="NZ_JALJYF010000002.1"/>
</dbReference>
<reference evidence="6 7" key="1">
    <citation type="submission" date="2022-03" db="EMBL/GenBank/DDBJ databases">
        <title>Genomic Encyclopedia of Type Strains, Phase III (KMG-III): the genomes of soil and plant-associated and newly described type strains.</title>
        <authorList>
            <person name="Whitman W."/>
        </authorList>
    </citation>
    <scope>NUCLEOTIDE SEQUENCE [LARGE SCALE GENOMIC DNA]</scope>
    <source>
        <strain evidence="6 7">BSker1</strain>
    </source>
</reference>
<dbReference type="InterPro" id="IPR016039">
    <property type="entry name" value="Thiolase-like"/>
</dbReference>
<keyword evidence="6" id="KW-0012">Acyltransferase</keyword>
<keyword evidence="3 4" id="KW-0808">Transferase</keyword>
<evidence type="ECO:0000256" key="4">
    <source>
        <dbReference type="RuleBase" id="RU003694"/>
    </source>
</evidence>
<dbReference type="SUPFAM" id="SSF53901">
    <property type="entry name" value="Thiolase-like"/>
    <property type="match status" value="2"/>
</dbReference>